<evidence type="ECO:0000313" key="7">
    <source>
        <dbReference type="Proteomes" id="UP001158049"/>
    </source>
</evidence>
<name>A0ABY1Q0G7_9BURK</name>
<dbReference type="SUPFAM" id="SSF64518">
    <property type="entry name" value="Phase 1 flagellin"/>
    <property type="match status" value="1"/>
</dbReference>
<reference evidence="6 7" key="1">
    <citation type="submission" date="2017-05" db="EMBL/GenBank/DDBJ databases">
        <authorList>
            <person name="Varghese N."/>
            <person name="Submissions S."/>
        </authorList>
    </citation>
    <scope>NUCLEOTIDE SEQUENCE [LARGE SCALE GENOMIC DNA]</scope>
    <source>
        <strain evidence="6 7">DSM 26001</strain>
    </source>
</reference>
<comment type="subcellular location">
    <subcellularLocation>
        <location evidence="1">Bacterial flagellum</location>
    </subcellularLocation>
</comment>
<dbReference type="InterPro" id="IPR001029">
    <property type="entry name" value="Flagellin_N"/>
</dbReference>
<comment type="similarity">
    <text evidence="2">Belongs to the bacterial flagellin family.</text>
</comment>
<organism evidence="6 7">
    <name type="scientific">Noviherbaspirillum suwonense</name>
    <dbReference type="NCBI Taxonomy" id="1224511"/>
    <lineage>
        <taxon>Bacteria</taxon>
        <taxon>Pseudomonadati</taxon>
        <taxon>Pseudomonadota</taxon>
        <taxon>Betaproteobacteria</taxon>
        <taxon>Burkholderiales</taxon>
        <taxon>Oxalobacteraceae</taxon>
        <taxon>Noviherbaspirillum</taxon>
    </lineage>
</organism>
<keyword evidence="6" id="KW-0966">Cell projection</keyword>
<evidence type="ECO:0000256" key="2">
    <source>
        <dbReference type="ARBA" id="ARBA00005709"/>
    </source>
</evidence>
<feature type="region of interest" description="Disordered" evidence="4">
    <location>
        <begin position="82"/>
        <end position="103"/>
    </location>
</feature>
<proteinExistence type="inferred from homology"/>
<dbReference type="RefSeq" id="WP_283441765.1">
    <property type="nucleotide sequence ID" value="NZ_FXUL01000004.1"/>
</dbReference>
<evidence type="ECO:0000313" key="6">
    <source>
        <dbReference type="EMBL" id="SMP55581.1"/>
    </source>
</evidence>
<dbReference type="Pfam" id="PF00669">
    <property type="entry name" value="Flagellin_N"/>
    <property type="match status" value="1"/>
</dbReference>
<sequence>MAIRISASSLLESNVSHIGETQSSLAKVQQQISTGKRLLSPADDPLGAAKVLDLSQGQSINAHYTQNRGSARDALNIQEGTLPAARGTYSTPTSCLRSRPSTT</sequence>
<dbReference type="EMBL" id="FXUL01000004">
    <property type="protein sequence ID" value="SMP55581.1"/>
    <property type="molecule type" value="Genomic_DNA"/>
</dbReference>
<dbReference type="Proteomes" id="UP001158049">
    <property type="component" value="Unassembled WGS sequence"/>
</dbReference>
<keyword evidence="6" id="KW-0969">Cilium</keyword>
<gene>
    <name evidence="6" type="ORF">SAMN06295970_104202</name>
</gene>
<accession>A0ABY1Q0G7</accession>
<keyword evidence="7" id="KW-1185">Reference proteome</keyword>
<keyword evidence="3" id="KW-0975">Bacterial flagellum</keyword>
<feature type="compositionally biased region" description="Polar residues" evidence="4">
    <location>
        <begin position="88"/>
        <end position="103"/>
    </location>
</feature>
<keyword evidence="6" id="KW-0282">Flagellum</keyword>
<evidence type="ECO:0000256" key="3">
    <source>
        <dbReference type="ARBA" id="ARBA00023143"/>
    </source>
</evidence>
<evidence type="ECO:0000256" key="4">
    <source>
        <dbReference type="SAM" id="MobiDB-lite"/>
    </source>
</evidence>
<feature type="domain" description="Flagellin N-terminal" evidence="5">
    <location>
        <begin position="13"/>
        <end position="82"/>
    </location>
</feature>
<evidence type="ECO:0000259" key="5">
    <source>
        <dbReference type="Pfam" id="PF00669"/>
    </source>
</evidence>
<protein>
    <submittedName>
        <fullName evidence="6">Flagellin N-terminal helical region</fullName>
    </submittedName>
</protein>
<evidence type="ECO:0000256" key="1">
    <source>
        <dbReference type="ARBA" id="ARBA00004365"/>
    </source>
</evidence>
<comment type="caution">
    <text evidence="6">The sequence shown here is derived from an EMBL/GenBank/DDBJ whole genome shotgun (WGS) entry which is preliminary data.</text>
</comment>